<dbReference type="InterPro" id="IPR017853">
    <property type="entry name" value="GH"/>
</dbReference>
<dbReference type="Proteomes" id="UP000824024">
    <property type="component" value="Unassembled WGS sequence"/>
</dbReference>
<dbReference type="GO" id="GO:0005975">
    <property type="term" value="P:carbohydrate metabolic process"/>
    <property type="evidence" value="ECO:0007669"/>
    <property type="project" value="InterPro"/>
</dbReference>
<keyword evidence="5 10" id="KW-0328">Glycosyltransferase</keyword>
<dbReference type="InterPro" id="IPR003385">
    <property type="entry name" value="Glyco_hydro_77"/>
</dbReference>
<evidence type="ECO:0000256" key="2">
    <source>
        <dbReference type="ARBA" id="ARBA00005684"/>
    </source>
</evidence>
<evidence type="ECO:0000256" key="6">
    <source>
        <dbReference type="ARBA" id="ARBA00022679"/>
    </source>
</evidence>
<reference evidence="11" key="1">
    <citation type="journal article" date="2021" name="PeerJ">
        <title>Extensive microbial diversity within the chicken gut microbiome revealed by metagenomics and culture.</title>
        <authorList>
            <person name="Gilroy R."/>
            <person name="Ravi A."/>
            <person name="Getino M."/>
            <person name="Pursley I."/>
            <person name="Horton D.L."/>
            <person name="Alikhan N.F."/>
            <person name="Baker D."/>
            <person name="Gharbi K."/>
            <person name="Hall N."/>
            <person name="Watson M."/>
            <person name="Adriaenssens E.M."/>
            <person name="Foster-Nyarko E."/>
            <person name="Jarju S."/>
            <person name="Secka A."/>
            <person name="Antonio M."/>
            <person name="Oren A."/>
            <person name="Chaudhuri R.R."/>
            <person name="La Ragione R."/>
            <person name="Hildebrand F."/>
            <person name="Pallen M.J."/>
        </authorList>
    </citation>
    <scope>NUCLEOTIDE SEQUENCE</scope>
    <source>
        <strain evidence="11">CHK192-9172</strain>
    </source>
</reference>
<evidence type="ECO:0000256" key="8">
    <source>
        <dbReference type="ARBA" id="ARBA00031423"/>
    </source>
</evidence>
<keyword evidence="7 10" id="KW-0119">Carbohydrate metabolism</keyword>
<evidence type="ECO:0000256" key="10">
    <source>
        <dbReference type="RuleBase" id="RU361207"/>
    </source>
</evidence>
<dbReference type="PANTHER" id="PTHR32438:SF5">
    <property type="entry name" value="4-ALPHA-GLUCANOTRANSFERASE DPE1, CHLOROPLASTIC_AMYLOPLASTIC"/>
    <property type="match status" value="1"/>
</dbReference>
<evidence type="ECO:0000256" key="7">
    <source>
        <dbReference type="ARBA" id="ARBA00023277"/>
    </source>
</evidence>
<dbReference type="NCBIfam" id="NF011080">
    <property type="entry name" value="PRK14508.1-3"/>
    <property type="match status" value="1"/>
</dbReference>
<dbReference type="EC" id="2.4.1.25" evidence="3 10"/>
<organism evidence="11 12">
    <name type="scientific">Candidatus Eubacterium avistercoris</name>
    <dbReference type="NCBI Taxonomy" id="2838567"/>
    <lineage>
        <taxon>Bacteria</taxon>
        <taxon>Bacillati</taxon>
        <taxon>Bacillota</taxon>
        <taxon>Clostridia</taxon>
        <taxon>Eubacteriales</taxon>
        <taxon>Eubacteriaceae</taxon>
        <taxon>Eubacterium</taxon>
    </lineage>
</organism>
<feature type="non-terminal residue" evidence="11">
    <location>
        <position position="1"/>
    </location>
</feature>
<gene>
    <name evidence="11" type="primary">malQ</name>
    <name evidence="11" type="ORF">IAA08_07975</name>
</gene>
<evidence type="ECO:0000256" key="4">
    <source>
        <dbReference type="ARBA" id="ARBA00020295"/>
    </source>
</evidence>
<keyword evidence="6 10" id="KW-0808">Transferase</keyword>
<proteinExistence type="inferred from homology"/>
<sequence>QVLKKAYDRFCERTQEAYLEYCRENREWLDDYALFMTLKDLHQGKPWYEWREDLKSRDIRAMEQIRIMCAKEIDFWTMTQYLFAKQWKAVKQYAAQKGIRIIGDIPIYVSMDSADVWADPELFELDEDLKPVNVAGCPPDAFTADGQLWGNPLFKWDVMEQDGFSWWLRRVKHLSELFDVIRIDHFRGFESYYAIPAGDENAKNGQWKKGPGLKLFNTLEEKLGKLHIIVEDLGFLTPEVLQMVKDSGYPGMKLLQFAFDGGNDNIYLPHNHIKNSVVYTGSHDNDTILGWALHAPVHALQYAVEYLRLDQREGYNWGMMKAAWASVSELSVVTMQDLLDLGSEARMNTPSTTGGNWKWRMKKGAYHGGLSEKLRHMMYVYGRLR</sequence>
<evidence type="ECO:0000256" key="9">
    <source>
        <dbReference type="ARBA" id="ARBA00031501"/>
    </source>
</evidence>
<evidence type="ECO:0000256" key="5">
    <source>
        <dbReference type="ARBA" id="ARBA00022676"/>
    </source>
</evidence>
<name>A0A9D2IGM3_9FIRM</name>
<dbReference type="AlphaFoldDB" id="A0A9D2IGM3"/>
<dbReference type="PANTHER" id="PTHR32438">
    <property type="entry name" value="4-ALPHA-GLUCANOTRANSFERASE DPE1, CHLOROPLASTIC/AMYLOPLASTIC"/>
    <property type="match status" value="1"/>
</dbReference>
<comment type="caution">
    <text evidence="11">The sequence shown here is derived from an EMBL/GenBank/DDBJ whole genome shotgun (WGS) entry which is preliminary data.</text>
</comment>
<evidence type="ECO:0000256" key="3">
    <source>
        <dbReference type="ARBA" id="ARBA00012560"/>
    </source>
</evidence>
<accession>A0A9D2IGM3</accession>
<reference evidence="11" key="2">
    <citation type="submission" date="2021-04" db="EMBL/GenBank/DDBJ databases">
        <authorList>
            <person name="Gilroy R."/>
        </authorList>
    </citation>
    <scope>NUCLEOTIDE SEQUENCE</scope>
    <source>
        <strain evidence="11">CHK192-9172</strain>
    </source>
</reference>
<comment type="catalytic activity">
    <reaction evidence="1 10">
        <text>Transfers a segment of a (1-&gt;4)-alpha-D-glucan to a new position in an acceptor, which may be glucose or a (1-&gt;4)-alpha-D-glucan.</text>
        <dbReference type="EC" id="2.4.1.25"/>
    </reaction>
</comment>
<evidence type="ECO:0000256" key="1">
    <source>
        <dbReference type="ARBA" id="ARBA00000439"/>
    </source>
</evidence>
<dbReference type="Gene3D" id="3.20.20.80">
    <property type="entry name" value="Glycosidases"/>
    <property type="match status" value="1"/>
</dbReference>
<dbReference type="NCBIfam" id="TIGR00217">
    <property type="entry name" value="malQ"/>
    <property type="match status" value="1"/>
</dbReference>
<dbReference type="EMBL" id="DXCH01000218">
    <property type="protein sequence ID" value="HIZ07856.1"/>
    <property type="molecule type" value="Genomic_DNA"/>
</dbReference>
<evidence type="ECO:0000313" key="12">
    <source>
        <dbReference type="Proteomes" id="UP000824024"/>
    </source>
</evidence>
<protein>
    <recommendedName>
        <fullName evidence="4 10">4-alpha-glucanotransferase</fullName>
        <ecNumber evidence="3 10">2.4.1.25</ecNumber>
    </recommendedName>
    <alternativeName>
        <fullName evidence="8 10">Amylomaltase</fullName>
    </alternativeName>
    <alternativeName>
        <fullName evidence="9 10">Disproportionating enzyme</fullName>
    </alternativeName>
</protein>
<dbReference type="SUPFAM" id="SSF51445">
    <property type="entry name" value="(Trans)glycosidases"/>
    <property type="match status" value="1"/>
</dbReference>
<comment type="similarity">
    <text evidence="2 10">Belongs to the disproportionating enzyme family.</text>
</comment>
<evidence type="ECO:0000313" key="11">
    <source>
        <dbReference type="EMBL" id="HIZ07856.1"/>
    </source>
</evidence>
<dbReference type="GO" id="GO:0004134">
    <property type="term" value="F:4-alpha-glucanotransferase activity"/>
    <property type="evidence" value="ECO:0007669"/>
    <property type="project" value="UniProtKB-EC"/>
</dbReference>
<dbReference type="Pfam" id="PF02446">
    <property type="entry name" value="Glyco_hydro_77"/>
    <property type="match status" value="1"/>
</dbReference>